<name>A0AAV7QPH6_PLEWA</name>
<sequence length="66" mass="7299">LSAWRLETLVVEGRWSVFLCMFFLRTGIFLMPSETASSNASLCFFGRAGVSRGSLTTKCPVCESRS</sequence>
<dbReference type="AlphaFoldDB" id="A0AAV7QPH6"/>
<organism evidence="1 2">
    <name type="scientific">Pleurodeles waltl</name>
    <name type="common">Iberian ribbed newt</name>
    <dbReference type="NCBI Taxonomy" id="8319"/>
    <lineage>
        <taxon>Eukaryota</taxon>
        <taxon>Metazoa</taxon>
        <taxon>Chordata</taxon>
        <taxon>Craniata</taxon>
        <taxon>Vertebrata</taxon>
        <taxon>Euteleostomi</taxon>
        <taxon>Amphibia</taxon>
        <taxon>Batrachia</taxon>
        <taxon>Caudata</taxon>
        <taxon>Salamandroidea</taxon>
        <taxon>Salamandridae</taxon>
        <taxon>Pleurodelinae</taxon>
        <taxon>Pleurodeles</taxon>
    </lineage>
</organism>
<comment type="caution">
    <text evidence="1">The sequence shown here is derived from an EMBL/GenBank/DDBJ whole genome shotgun (WGS) entry which is preliminary data.</text>
</comment>
<evidence type="ECO:0000313" key="2">
    <source>
        <dbReference type="Proteomes" id="UP001066276"/>
    </source>
</evidence>
<feature type="non-terminal residue" evidence="1">
    <location>
        <position position="1"/>
    </location>
</feature>
<dbReference type="Proteomes" id="UP001066276">
    <property type="component" value="Chromosome 6"/>
</dbReference>
<keyword evidence="2" id="KW-1185">Reference proteome</keyword>
<feature type="non-terminal residue" evidence="1">
    <location>
        <position position="66"/>
    </location>
</feature>
<accession>A0AAV7QPH6</accession>
<gene>
    <name evidence="1" type="ORF">NDU88_008762</name>
</gene>
<dbReference type="EMBL" id="JANPWB010000010">
    <property type="protein sequence ID" value="KAJ1142437.1"/>
    <property type="molecule type" value="Genomic_DNA"/>
</dbReference>
<reference evidence="1" key="1">
    <citation type="journal article" date="2022" name="bioRxiv">
        <title>Sequencing and chromosome-scale assembly of the giantPleurodeles waltlgenome.</title>
        <authorList>
            <person name="Brown T."/>
            <person name="Elewa A."/>
            <person name="Iarovenko S."/>
            <person name="Subramanian E."/>
            <person name="Araus A.J."/>
            <person name="Petzold A."/>
            <person name="Susuki M."/>
            <person name="Suzuki K.-i.T."/>
            <person name="Hayashi T."/>
            <person name="Toyoda A."/>
            <person name="Oliveira C."/>
            <person name="Osipova E."/>
            <person name="Leigh N.D."/>
            <person name="Simon A."/>
            <person name="Yun M.H."/>
        </authorList>
    </citation>
    <scope>NUCLEOTIDE SEQUENCE</scope>
    <source>
        <strain evidence="1">20211129_DDA</strain>
        <tissue evidence="1">Liver</tissue>
    </source>
</reference>
<protein>
    <submittedName>
        <fullName evidence="1">Uncharacterized protein</fullName>
    </submittedName>
</protein>
<proteinExistence type="predicted"/>
<evidence type="ECO:0000313" key="1">
    <source>
        <dbReference type="EMBL" id="KAJ1142437.1"/>
    </source>
</evidence>